<dbReference type="SMART" id="SM00062">
    <property type="entry name" value="PBPb"/>
    <property type="match status" value="1"/>
</dbReference>
<evidence type="ECO:0000256" key="1">
    <source>
        <dbReference type="SAM" id="SignalP"/>
    </source>
</evidence>
<dbReference type="RefSeq" id="WP_155435778.1">
    <property type="nucleotide sequence ID" value="NZ_JBHLXK010000002.1"/>
</dbReference>
<gene>
    <name evidence="3" type="ORF">GM655_16595</name>
</gene>
<dbReference type="InterPro" id="IPR001638">
    <property type="entry name" value="Solute-binding_3/MltF_N"/>
</dbReference>
<protein>
    <submittedName>
        <fullName evidence="3">Transporter substrate-binding domain-containing protein</fullName>
    </submittedName>
</protein>
<keyword evidence="4" id="KW-1185">Reference proteome</keyword>
<keyword evidence="1" id="KW-0732">Signal</keyword>
<organism evidence="3 4">
    <name type="scientific">Pseudoduganella danionis</name>
    <dbReference type="NCBI Taxonomy" id="1890295"/>
    <lineage>
        <taxon>Bacteria</taxon>
        <taxon>Pseudomonadati</taxon>
        <taxon>Pseudomonadota</taxon>
        <taxon>Betaproteobacteria</taxon>
        <taxon>Burkholderiales</taxon>
        <taxon>Oxalobacteraceae</taxon>
        <taxon>Telluria group</taxon>
        <taxon>Pseudoduganella</taxon>
    </lineage>
</organism>
<dbReference type="EMBL" id="WNKW01000004">
    <property type="protein sequence ID" value="MTW34427.1"/>
    <property type="molecule type" value="Genomic_DNA"/>
</dbReference>
<dbReference type="Pfam" id="PF00497">
    <property type="entry name" value="SBP_bac_3"/>
    <property type="match status" value="1"/>
</dbReference>
<evidence type="ECO:0000259" key="2">
    <source>
        <dbReference type="SMART" id="SM00062"/>
    </source>
</evidence>
<dbReference type="Gene3D" id="3.40.190.10">
    <property type="entry name" value="Periplasmic binding protein-like II"/>
    <property type="match status" value="2"/>
</dbReference>
<name>A0ABW9SQH7_9BURK</name>
<feature type="signal peptide" evidence="1">
    <location>
        <begin position="1"/>
        <end position="21"/>
    </location>
</feature>
<reference evidence="3 4" key="1">
    <citation type="submission" date="2019-11" db="EMBL/GenBank/DDBJ databases">
        <title>Type strains purchased from KCTC, JCM and DSMZ.</title>
        <authorList>
            <person name="Lu H."/>
        </authorList>
    </citation>
    <scope>NUCLEOTIDE SEQUENCE [LARGE SCALE GENOMIC DNA]</scope>
    <source>
        <strain evidence="3 4">DSM 103461</strain>
    </source>
</reference>
<proteinExistence type="predicted"/>
<dbReference type="SUPFAM" id="SSF53850">
    <property type="entry name" value="Periplasmic binding protein-like II"/>
    <property type="match status" value="1"/>
</dbReference>
<accession>A0ABW9SQH7</accession>
<dbReference type="Proteomes" id="UP000735592">
    <property type="component" value="Unassembled WGS sequence"/>
</dbReference>
<evidence type="ECO:0000313" key="4">
    <source>
        <dbReference type="Proteomes" id="UP000735592"/>
    </source>
</evidence>
<feature type="chain" id="PRO_5046795955" evidence="1">
    <location>
        <begin position="22"/>
        <end position="276"/>
    </location>
</feature>
<evidence type="ECO:0000313" key="3">
    <source>
        <dbReference type="EMBL" id="MTW34427.1"/>
    </source>
</evidence>
<sequence>MTLKRAVTPVLFCMALAPAHARPDCAPARAGISDLGYSAYREGEGYGGSTVDILRELQQRSGCKVELTWFPHSRLYNQFASGQLELTGASLRTAERDRHGVWLPYAYTQFELLLEKEYAGKFRSLADFIEHSHARLNVARGITFSAATQRQLDRLQHQGRLEYVNDYAAVFRKIAAGRAEGTLAPPTIHLRHQRQLGILGRMVAMPVSESPRAMVGMYVSKRVAAPVRKQYAEQLRAMISDGSVQRIYAHYLGEDISRQIFAGGVQELLDALPREP</sequence>
<comment type="caution">
    <text evidence="3">The sequence shown here is derived from an EMBL/GenBank/DDBJ whole genome shotgun (WGS) entry which is preliminary data.</text>
</comment>
<feature type="domain" description="Solute-binding protein family 3/N-terminal" evidence="2">
    <location>
        <begin position="27"/>
        <end position="255"/>
    </location>
</feature>